<dbReference type="PANTHER" id="PTHR10686">
    <property type="entry name" value="FOLATE TRANSPORTER"/>
    <property type="match status" value="1"/>
</dbReference>
<feature type="non-terminal residue" evidence="4">
    <location>
        <position position="465"/>
    </location>
</feature>
<name>A0A7L1ELY5_OENON</name>
<evidence type="ECO:0000313" key="4">
    <source>
        <dbReference type="EMBL" id="NXM90441.1"/>
    </source>
</evidence>
<comment type="subcellular location">
    <subcellularLocation>
        <location evidence="1">Membrane</location>
        <topology evidence="1">Multi-pass membrane protein</topology>
    </subcellularLocation>
</comment>
<evidence type="ECO:0000313" key="5">
    <source>
        <dbReference type="Proteomes" id="UP000565754"/>
    </source>
</evidence>
<evidence type="ECO:0000256" key="3">
    <source>
        <dbReference type="SAM" id="Phobius"/>
    </source>
</evidence>
<dbReference type="PIRSF" id="PIRSF500794">
    <property type="entry name" value="Thiamine_transporter_1"/>
    <property type="match status" value="1"/>
</dbReference>
<gene>
    <name evidence="4" type="primary">Slc19a2</name>
    <name evidence="4" type="ORF">OENOEN_R04562</name>
</gene>
<feature type="transmembrane region" description="Helical" evidence="3">
    <location>
        <begin position="44"/>
        <end position="62"/>
    </location>
</feature>
<feature type="transmembrane region" description="Helical" evidence="3">
    <location>
        <begin position="394"/>
        <end position="415"/>
    </location>
</feature>
<dbReference type="Pfam" id="PF01770">
    <property type="entry name" value="Folate_carrier"/>
    <property type="match status" value="1"/>
</dbReference>
<keyword evidence="3" id="KW-1133">Transmembrane helix</keyword>
<dbReference type="PIRSF" id="PIRSF028739">
    <property type="entry name" value="Folate_carrier"/>
    <property type="match status" value="1"/>
</dbReference>
<dbReference type="NCBIfam" id="TIGR00806">
    <property type="entry name" value="rfc"/>
    <property type="match status" value="1"/>
</dbReference>
<keyword evidence="3" id="KW-0812">Transmembrane</keyword>
<feature type="transmembrane region" description="Helical" evidence="3">
    <location>
        <begin position="331"/>
        <end position="352"/>
    </location>
</feature>
<dbReference type="AlphaFoldDB" id="A0A7L1ELY5"/>
<dbReference type="GO" id="GO:0015234">
    <property type="term" value="F:thiamine transmembrane transporter activity"/>
    <property type="evidence" value="ECO:0007669"/>
    <property type="project" value="TreeGrafter"/>
</dbReference>
<keyword evidence="3" id="KW-0472">Membrane</keyword>
<feature type="transmembrane region" description="Helical" evidence="3">
    <location>
        <begin position="304"/>
        <end position="324"/>
    </location>
</feature>
<accession>A0A7L1ELY5</accession>
<comment type="caution">
    <text evidence="4">The sequence shown here is derived from an EMBL/GenBank/DDBJ whole genome shotgun (WGS) entry which is preliminary data.</text>
</comment>
<feature type="transmembrane region" description="Helical" evidence="3">
    <location>
        <begin position="269"/>
        <end position="289"/>
    </location>
</feature>
<dbReference type="SUPFAM" id="SSF103473">
    <property type="entry name" value="MFS general substrate transporter"/>
    <property type="match status" value="1"/>
</dbReference>
<protein>
    <submittedName>
        <fullName evidence="4">S19A2 protein</fullName>
    </submittedName>
</protein>
<dbReference type="InterPro" id="IPR036259">
    <property type="entry name" value="MFS_trans_sf"/>
</dbReference>
<keyword evidence="5" id="KW-1185">Reference proteome</keyword>
<feature type="non-terminal residue" evidence="4">
    <location>
        <position position="1"/>
    </location>
</feature>
<dbReference type="Proteomes" id="UP000565754">
    <property type="component" value="Unassembled WGS sequence"/>
</dbReference>
<sequence>CWALPTALLCAYGFFCSVRPSEPFLTRYLLGPHKNLSETQVFNEIYPVWTYSYLALLFPVFLATDYLRYKPVVLLQGLSLIVTWFMLLYAQGLWAIQFLEFFYGMGTATDIAYYSYIYSVVDINLYQKVTSYCRSATLMGYTVGSVSGQVLVSVAGWSLFSLNVVSLTSISIAFGTAWFLPMPRKSLFFHHQSSQQLGCEMKVMDCKNGAAVQDHPDVQRTPGWEDETKVPLNGEDHSAEKQKQKVNIVKVLRDLWQDFLQCYSSRTMICWSVWWALSTCGYFQVINYAQGLWEMVLPSHGADIYNGAVEAASTLLGAVAVVVVGHIKTSWAMWGEVALALFSFLIAAAVYVMDTVPNIWVCYGSYVIFRIIYMMLITIATFQIATNLSVERYALVFGVNTFIALALQTLLTVIVVDASGLGLDIFTQFMIYASYFAAIALVFLVSGICSIVRAYRRQQQVQSRS</sequence>
<feature type="transmembrane region" description="Helical" evidence="3">
    <location>
        <begin position="358"/>
        <end position="382"/>
    </location>
</feature>
<organism evidence="4 5">
    <name type="scientific">Oenanthe oenanthe</name>
    <name type="common">Northern wheatear</name>
    <dbReference type="NCBI Taxonomy" id="279966"/>
    <lineage>
        <taxon>Eukaryota</taxon>
        <taxon>Metazoa</taxon>
        <taxon>Chordata</taxon>
        <taxon>Craniata</taxon>
        <taxon>Vertebrata</taxon>
        <taxon>Euteleostomi</taxon>
        <taxon>Archelosauria</taxon>
        <taxon>Archosauria</taxon>
        <taxon>Dinosauria</taxon>
        <taxon>Saurischia</taxon>
        <taxon>Theropoda</taxon>
        <taxon>Coelurosauria</taxon>
        <taxon>Aves</taxon>
        <taxon>Neognathae</taxon>
        <taxon>Neoaves</taxon>
        <taxon>Telluraves</taxon>
        <taxon>Australaves</taxon>
        <taxon>Passeriformes</taxon>
        <taxon>Muscicapidae</taxon>
        <taxon>Oenanthe</taxon>
    </lineage>
</organism>
<dbReference type="EMBL" id="VXBF01013920">
    <property type="protein sequence ID" value="NXM90441.1"/>
    <property type="molecule type" value="Genomic_DNA"/>
</dbReference>
<feature type="transmembrane region" description="Helical" evidence="3">
    <location>
        <begin position="157"/>
        <end position="180"/>
    </location>
</feature>
<dbReference type="InterPro" id="IPR028338">
    <property type="entry name" value="ThTr-1"/>
</dbReference>
<feature type="transmembrane region" description="Helical" evidence="3">
    <location>
        <begin position="435"/>
        <end position="455"/>
    </location>
</feature>
<dbReference type="PANTHER" id="PTHR10686:SF19">
    <property type="entry name" value="THIAMINE TRANSPORTER 1"/>
    <property type="match status" value="1"/>
</dbReference>
<dbReference type="GO" id="GO:0005886">
    <property type="term" value="C:plasma membrane"/>
    <property type="evidence" value="ECO:0007669"/>
    <property type="project" value="TreeGrafter"/>
</dbReference>
<proteinExistence type="inferred from homology"/>
<feature type="transmembrane region" description="Helical" evidence="3">
    <location>
        <begin position="74"/>
        <end position="96"/>
    </location>
</feature>
<evidence type="ECO:0000256" key="1">
    <source>
        <dbReference type="ARBA" id="ARBA00004141"/>
    </source>
</evidence>
<evidence type="ECO:0000256" key="2">
    <source>
        <dbReference type="ARBA" id="ARBA00005773"/>
    </source>
</evidence>
<reference evidence="4 5" key="1">
    <citation type="submission" date="2019-09" db="EMBL/GenBank/DDBJ databases">
        <title>Bird 10,000 Genomes (B10K) Project - Family phase.</title>
        <authorList>
            <person name="Zhang G."/>
        </authorList>
    </citation>
    <scope>NUCLEOTIDE SEQUENCE [LARGE SCALE GENOMIC DNA]</scope>
    <source>
        <strain evidence="4">B10K-DU-001-74</strain>
        <tissue evidence="4">Muscle</tissue>
    </source>
</reference>
<comment type="similarity">
    <text evidence="2">Belongs to the reduced folate carrier (RFC) transporter (TC 2.A.48) family.</text>
</comment>
<dbReference type="Gene3D" id="1.20.1250.20">
    <property type="entry name" value="MFS general substrate transporter like domains"/>
    <property type="match status" value="1"/>
</dbReference>
<dbReference type="InterPro" id="IPR002666">
    <property type="entry name" value="Folate_carrier"/>
</dbReference>